<organism evidence="5 7">
    <name type="scientific">Didymodactylos carnosus</name>
    <dbReference type="NCBI Taxonomy" id="1234261"/>
    <lineage>
        <taxon>Eukaryota</taxon>
        <taxon>Metazoa</taxon>
        <taxon>Spiralia</taxon>
        <taxon>Gnathifera</taxon>
        <taxon>Rotifera</taxon>
        <taxon>Eurotatoria</taxon>
        <taxon>Bdelloidea</taxon>
        <taxon>Philodinida</taxon>
        <taxon>Philodinidae</taxon>
        <taxon>Didymodactylos</taxon>
    </lineage>
</organism>
<proteinExistence type="inferred from homology"/>
<dbReference type="AlphaFoldDB" id="A0A8S2D229"/>
<evidence type="ECO:0000313" key="6">
    <source>
        <dbReference type="EMBL" id="CAF3643718.1"/>
    </source>
</evidence>
<sequence length="828" mass="95657">MTAVTQSDDKMKALQEAREKLECIRKSDITELCSFIHPPLAVKLCMETVCILFKQNQPHEWRTCQRFIRNTNFLQMLVNFDYENGVSDEIMQELKSYIDKPEFQPKLVGNASVAAQSICNWQDAKLTISSKMSPGMNIRLKPDRSDQQIPLHPVLDNTLITWAESIKTLSQDSNRLSSESLRHQNLLQGVQGQMKELENGITDVNTCIDSITQNQEILQQDLLSLKKTVNKEKSSACDGTLIWRIDNVSNIMSDAQHERQTSIYSPPFHSSPPGYKMRARLYAYGDGNARGTHMSVFFVLMRGDNDPIIKWPFDCKVTFCLFDQSGQHRDVIASFRPDTSSNSFQRPRLEMNEQYGIQKFCPLPVILQDPSNYVIDDVMFIKCSIEKSDNIRKFLSGQSSNIEHQTTTVVPYHSPILQYSSLQTQTTSMEMIDQQAVAFLQQGMITDEEEELIYVSNDLFTFRFEDEAPFNYCNFGLQKSECNNLNVFSTTIYQSKPYQINTSHFFRHVKSHIQQPQPVKHQAQKSHQQHPPYYIPPQPHHHYQTRQQHTLHEEQQHAHLLMISNSSSSITNDAVENDYDQKVPGTVASMLKSQQQQRLSTNRVLKVRQAVDAYLHLIDNSIISIFLQDDDQYRHADKYLLAMVLIYLIRAKLREKEYSSQCFFLALWLAHDSVEEDLPSKYSMLPWAFNGISNYKQYFRQFLLKKNDLWARLNFRSRVSKEECDELILIRPQHWIWSRDRSKLIKSSKMSSSNRTTPSYSTINPFSVSSSEKKFSNDIDIHSPIVESSLGVESDLKLSEKMTVVTYEPGCTNQLVPRVTLMDIDNNS</sequence>
<dbReference type="Gene3D" id="2.60.210.10">
    <property type="entry name" value="Apoptosis, Tumor Necrosis Factor Receptor Associated Protein 2, Chain A"/>
    <property type="match status" value="1"/>
</dbReference>
<dbReference type="Pfam" id="PF11357">
    <property type="entry name" value="Spy1"/>
    <property type="match status" value="1"/>
</dbReference>
<dbReference type="PANTHER" id="PTHR31545">
    <property type="entry name" value="SEEDY PROTEIN A/C FAMILY MEMBER"/>
    <property type="match status" value="1"/>
</dbReference>
<dbReference type="GO" id="GO:0019901">
    <property type="term" value="F:protein kinase binding"/>
    <property type="evidence" value="ECO:0007669"/>
    <property type="project" value="InterPro"/>
</dbReference>
<evidence type="ECO:0000256" key="3">
    <source>
        <dbReference type="SAM" id="MobiDB-lite"/>
    </source>
</evidence>
<dbReference type="Gene3D" id="1.20.920.60">
    <property type="match status" value="1"/>
</dbReference>
<feature type="compositionally biased region" description="Polar residues" evidence="3">
    <location>
        <begin position="754"/>
        <end position="770"/>
    </location>
</feature>
<dbReference type="PROSITE" id="PS50144">
    <property type="entry name" value="MATH"/>
    <property type="match status" value="1"/>
</dbReference>
<accession>A0A8S2D229</accession>
<dbReference type="InterPro" id="IPR008974">
    <property type="entry name" value="TRAF-like"/>
</dbReference>
<comment type="caution">
    <text evidence="5">The sequence shown here is derived from an EMBL/GenBank/DDBJ whole genome shotgun (WGS) entry which is preliminary data.</text>
</comment>
<dbReference type="Pfam" id="PF22486">
    <property type="entry name" value="MATH_2"/>
    <property type="match status" value="1"/>
</dbReference>
<feature type="domain" description="MATH" evidence="4">
    <location>
        <begin position="238"/>
        <end position="385"/>
    </location>
</feature>
<name>A0A8S2D229_9BILA</name>
<dbReference type="SMART" id="SM00061">
    <property type="entry name" value="MATH"/>
    <property type="match status" value="1"/>
</dbReference>
<dbReference type="CDD" id="cd00270">
    <property type="entry name" value="MATH_TRAF_C"/>
    <property type="match status" value="1"/>
</dbReference>
<comment type="similarity">
    <text evidence="1">Belongs to the Speedy/Ringo family.</text>
</comment>
<dbReference type="InterPro" id="IPR052316">
    <property type="entry name" value="Speedy-Ringo_regulator"/>
</dbReference>
<evidence type="ECO:0000313" key="7">
    <source>
        <dbReference type="Proteomes" id="UP000677228"/>
    </source>
</evidence>
<protein>
    <recommendedName>
        <fullName evidence="4">MATH domain-containing protein</fullName>
    </recommendedName>
</protein>
<dbReference type="InterPro" id="IPR024743">
    <property type="entry name" value="Dynein_HC_stalk"/>
</dbReference>
<feature type="region of interest" description="Disordered" evidence="3">
    <location>
        <begin position="748"/>
        <end position="770"/>
    </location>
</feature>
<keyword evidence="2" id="KW-0131">Cell cycle</keyword>
<gene>
    <name evidence="5" type="ORF">OVA965_LOCUS7525</name>
    <name evidence="6" type="ORF">TMI583_LOCUS7520</name>
</gene>
<dbReference type="Proteomes" id="UP000682733">
    <property type="component" value="Unassembled WGS sequence"/>
</dbReference>
<evidence type="ECO:0000256" key="2">
    <source>
        <dbReference type="ARBA" id="ARBA00023306"/>
    </source>
</evidence>
<evidence type="ECO:0000259" key="4">
    <source>
        <dbReference type="PROSITE" id="PS50144"/>
    </source>
</evidence>
<dbReference type="EMBL" id="CAJNOK010002408">
    <property type="protein sequence ID" value="CAF0858736.1"/>
    <property type="molecule type" value="Genomic_DNA"/>
</dbReference>
<evidence type="ECO:0000313" key="5">
    <source>
        <dbReference type="EMBL" id="CAF0858736.1"/>
    </source>
</evidence>
<dbReference type="SUPFAM" id="SSF49599">
    <property type="entry name" value="TRAF domain-like"/>
    <property type="match status" value="1"/>
</dbReference>
<dbReference type="Proteomes" id="UP000677228">
    <property type="component" value="Unassembled WGS sequence"/>
</dbReference>
<dbReference type="InterPro" id="IPR020984">
    <property type="entry name" value="Speedy"/>
</dbReference>
<dbReference type="InterPro" id="IPR002083">
    <property type="entry name" value="MATH/TRAF_dom"/>
</dbReference>
<dbReference type="PANTHER" id="PTHR31545:SF5">
    <property type="entry name" value="SPEEDY PROTEIN A"/>
    <property type="match status" value="1"/>
</dbReference>
<dbReference type="Pfam" id="PF12777">
    <property type="entry name" value="MT"/>
    <property type="match status" value="1"/>
</dbReference>
<dbReference type="EMBL" id="CAJOBA010002408">
    <property type="protein sequence ID" value="CAF3643718.1"/>
    <property type="molecule type" value="Genomic_DNA"/>
</dbReference>
<evidence type="ECO:0000256" key="1">
    <source>
        <dbReference type="ARBA" id="ARBA00010932"/>
    </source>
</evidence>
<reference evidence="5" key="1">
    <citation type="submission" date="2021-02" db="EMBL/GenBank/DDBJ databases">
        <authorList>
            <person name="Nowell W R."/>
        </authorList>
    </citation>
    <scope>NUCLEOTIDE SEQUENCE</scope>
</reference>